<evidence type="ECO:0000313" key="2">
    <source>
        <dbReference type="Proteomes" id="UP000006177"/>
    </source>
</evidence>
<dbReference type="PATRIC" id="fig|1048260.3.peg.1920"/>
<gene>
    <name evidence="1" type="ordered locus">LFML04_1781</name>
</gene>
<organism evidence="1 2">
    <name type="scientific">Leptospirillum ferriphilum (strain ML-04)</name>
    <dbReference type="NCBI Taxonomy" id="1048260"/>
    <lineage>
        <taxon>Bacteria</taxon>
        <taxon>Pseudomonadati</taxon>
        <taxon>Nitrospirota</taxon>
        <taxon>Nitrospiria</taxon>
        <taxon>Nitrospirales</taxon>
        <taxon>Nitrospiraceae</taxon>
        <taxon>Leptospirillum</taxon>
    </lineage>
</organism>
<dbReference type="STRING" id="1048260.LFML04_1781"/>
<evidence type="ECO:0000313" key="1">
    <source>
        <dbReference type="EMBL" id="AFS53981.1"/>
    </source>
</evidence>
<dbReference type="KEGG" id="lfi:LFML04_1781"/>
<dbReference type="AlphaFoldDB" id="J9ZCU6"/>
<reference evidence="1 2" key="1">
    <citation type="journal article" date="2011" name="J. Microbiol.">
        <title>Complete genome of Leptospirillum ferriphilum ML-04 provides insight into its physiology and environmental adaptation.</title>
        <authorList>
            <person name="Mi S."/>
            <person name="Song J."/>
            <person name="Lin J."/>
            <person name="Che Y."/>
            <person name="Zheng H."/>
            <person name="Lin J."/>
        </authorList>
    </citation>
    <scope>NUCLEOTIDE SEQUENCE [LARGE SCALE GENOMIC DNA]</scope>
    <source>
        <strain evidence="1 2">ML-04</strain>
    </source>
</reference>
<dbReference type="EMBL" id="CP002919">
    <property type="protein sequence ID" value="AFS53981.1"/>
    <property type="molecule type" value="Genomic_DNA"/>
</dbReference>
<accession>J9ZCU6</accession>
<protein>
    <submittedName>
        <fullName evidence="1">Uncharacterized protein</fullName>
    </submittedName>
</protein>
<name>J9ZCU6_LEPFM</name>
<sequence>MLPSREKKNEMVLASLGITASESPNGVVCSISLQRGGIKRKVTMLGIDIAKSVFALHGVDERGRTVLRA</sequence>
<proteinExistence type="predicted"/>
<dbReference type="Proteomes" id="UP000006177">
    <property type="component" value="Chromosome"/>
</dbReference>
<dbReference type="HOGENOM" id="CLU_2770842_0_0_0"/>